<dbReference type="Proteomes" id="UP000479691">
    <property type="component" value="Unassembled WGS sequence"/>
</dbReference>
<dbReference type="EMBL" id="WIWS01000055">
    <property type="protein sequence ID" value="KAF3215261.1"/>
    <property type="molecule type" value="Genomic_DNA"/>
</dbReference>
<dbReference type="Proteomes" id="UP000483672">
    <property type="component" value="Unassembled WGS sequence"/>
</dbReference>
<dbReference type="EMBL" id="WIWT01000104">
    <property type="protein sequence ID" value="KAF3200728.1"/>
    <property type="molecule type" value="Genomic_DNA"/>
</dbReference>
<gene>
    <name evidence="5" type="ORF">TWF106_008768</name>
    <name evidence="3" type="ORF">TWF191_006463</name>
    <name evidence="4" type="ORF">TWF679_000633</name>
    <name evidence="2" type="ORF">TWF788_005333</name>
</gene>
<evidence type="ECO:0000256" key="1">
    <source>
        <dbReference type="SAM" id="MobiDB-lite"/>
    </source>
</evidence>
<dbReference type="EMBL" id="JAABOE010000249">
    <property type="protein sequence ID" value="KAF3157339.1"/>
    <property type="molecule type" value="Genomic_DNA"/>
</dbReference>
<comment type="caution">
    <text evidence="3">The sequence shown here is derived from an EMBL/GenBank/DDBJ whole genome shotgun (WGS) entry which is preliminary data.</text>
</comment>
<evidence type="ECO:0000313" key="3">
    <source>
        <dbReference type="EMBL" id="KAF3196751.1"/>
    </source>
</evidence>
<proteinExistence type="predicted"/>
<evidence type="ECO:0000313" key="8">
    <source>
        <dbReference type="Proteomes" id="UP000483672"/>
    </source>
</evidence>
<dbReference type="Proteomes" id="UP000472727">
    <property type="component" value="Unassembled WGS sequence"/>
</dbReference>
<dbReference type="Proteomes" id="UP000614610">
    <property type="component" value="Unassembled WGS sequence"/>
</dbReference>
<dbReference type="AlphaFoldDB" id="A0A6G1LS14"/>
<protein>
    <submittedName>
        <fullName evidence="3">Uncharacterized protein</fullName>
    </submittedName>
</protein>
<evidence type="ECO:0000313" key="6">
    <source>
        <dbReference type="Proteomes" id="UP000472727"/>
    </source>
</evidence>
<sequence>MVLKRTPQTLRNDPSPVGSEDRLRSAFDHTEFEVFETNCPSARGTTAFAGLIGHIDARCAFDRCQSLDPQKCIRANFLSNHPQNGLTRVDWHQINWRFSVRMRHIEFGWTVP</sequence>
<evidence type="ECO:0000313" key="7">
    <source>
        <dbReference type="Proteomes" id="UP000479691"/>
    </source>
</evidence>
<evidence type="ECO:0000313" key="4">
    <source>
        <dbReference type="EMBL" id="KAF3200728.1"/>
    </source>
</evidence>
<feature type="region of interest" description="Disordered" evidence="1">
    <location>
        <begin position="1"/>
        <end position="22"/>
    </location>
</feature>
<dbReference type="EMBL" id="WIPF01000362">
    <property type="protein sequence ID" value="KAF3196751.1"/>
    <property type="molecule type" value="Genomic_DNA"/>
</dbReference>
<organism evidence="3 8">
    <name type="scientific">Orbilia oligospora</name>
    <name type="common">Nematode-trapping fungus</name>
    <name type="synonym">Arthrobotrys oligospora</name>
    <dbReference type="NCBI Taxonomy" id="2813651"/>
    <lineage>
        <taxon>Eukaryota</taxon>
        <taxon>Fungi</taxon>
        <taxon>Dikarya</taxon>
        <taxon>Ascomycota</taxon>
        <taxon>Pezizomycotina</taxon>
        <taxon>Orbiliomycetes</taxon>
        <taxon>Orbiliales</taxon>
        <taxon>Orbiliaceae</taxon>
        <taxon>Orbilia</taxon>
    </lineage>
</organism>
<evidence type="ECO:0000313" key="2">
    <source>
        <dbReference type="EMBL" id="KAF3157339.1"/>
    </source>
</evidence>
<feature type="compositionally biased region" description="Polar residues" evidence="1">
    <location>
        <begin position="1"/>
        <end position="12"/>
    </location>
</feature>
<accession>A0A6G1LS14</accession>
<name>A0A6G1LS14_ORBOL</name>
<reference evidence="6 7" key="1">
    <citation type="submission" date="2019-06" db="EMBL/GenBank/DDBJ databases">
        <authorList>
            <person name="Palmer J.M."/>
        </authorList>
    </citation>
    <scope>NUCLEOTIDE SEQUENCE [LARGE SCALE GENOMIC DNA]</scope>
    <source>
        <strain evidence="5 6">TWF106</strain>
        <strain evidence="3 8">TWF191</strain>
        <strain evidence="4">TWF679</strain>
        <strain evidence="2 7">TWF788</strain>
    </source>
</reference>
<evidence type="ECO:0000313" key="5">
    <source>
        <dbReference type="EMBL" id="KAF3215261.1"/>
    </source>
</evidence>